<keyword evidence="10" id="KW-1185">Reference proteome</keyword>
<evidence type="ECO:0000256" key="5">
    <source>
        <dbReference type="ARBA" id="ARBA00023136"/>
    </source>
</evidence>
<dbReference type="Pfam" id="PF02743">
    <property type="entry name" value="dCache_1"/>
    <property type="match status" value="1"/>
</dbReference>
<sequence>MALKLKNVVFLGGALFMIAPALIAGSIFTDAFQRRAETANANRLQVIGELAAEQLGRRMHQLWRDVEGMARLADMEKPEDLRRQFSFLGSMDPRYSWVGAANVEGTVVAASQGMLEGQSVAQRPWFRRGLEGPAATDVHDAVLLAKLMAPSKEPRRFVDFSTPIRSAEGQVTGALGAHFDWKWVQENVGSQKVPGVDFLLVSRNRVVLSGPADLQDKTLSVGSAIAAGQTAAVSLDELWPDGKRYITAVVPAVQHQDMPSFGWSIIVRADADAVLAPTRSIIRSFWVLLGAGALAALALFYVFATWLATPLNRLAGFAEKLVSGDNRQPPYEETRYQEASRLSAALTNLQTREMRPYQPVKTSDKVTELRRQKGN</sequence>
<dbReference type="Gene3D" id="3.30.450.20">
    <property type="entry name" value="PAS domain"/>
    <property type="match status" value="1"/>
</dbReference>
<evidence type="ECO:0000313" key="10">
    <source>
        <dbReference type="Proteomes" id="UP000321085"/>
    </source>
</evidence>
<evidence type="ECO:0000256" key="6">
    <source>
        <dbReference type="SAM" id="MobiDB-lite"/>
    </source>
</evidence>
<feature type="transmembrane region" description="Helical" evidence="7">
    <location>
        <begin position="285"/>
        <end position="308"/>
    </location>
</feature>
<dbReference type="RefSeq" id="WP_147021865.1">
    <property type="nucleotide sequence ID" value="NZ_BJYU01000049.1"/>
</dbReference>
<comment type="subcellular location">
    <subcellularLocation>
        <location evidence="1">Cell membrane</location>
        <topology evidence="1">Multi-pass membrane protein</topology>
    </subcellularLocation>
</comment>
<feature type="region of interest" description="Disordered" evidence="6">
    <location>
        <begin position="355"/>
        <end position="375"/>
    </location>
</feature>
<reference evidence="9 10" key="1">
    <citation type="submission" date="2019-07" db="EMBL/GenBank/DDBJ databases">
        <title>Whole genome shotgun sequence of Microvirga aerophila NBRC 106136.</title>
        <authorList>
            <person name="Hosoyama A."/>
            <person name="Uohara A."/>
            <person name="Ohji S."/>
            <person name="Ichikawa N."/>
        </authorList>
    </citation>
    <scope>NUCLEOTIDE SEQUENCE [LARGE SCALE GENOMIC DNA]</scope>
    <source>
        <strain evidence="9 10">NBRC 106136</strain>
    </source>
</reference>
<dbReference type="Gene3D" id="6.10.340.10">
    <property type="match status" value="1"/>
</dbReference>
<organism evidence="9 10">
    <name type="scientific">Microvirga aerophila</name>
    <dbReference type="NCBI Taxonomy" id="670291"/>
    <lineage>
        <taxon>Bacteria</taxon>
        <taxon>Pseudomonadati</taxon>
        <taxon>Pseudomonadota</taxon>
        <taxon>Alphaproteobacteria</taxon>
        <taxon>Hyphomicrobiales</taxon>
        <taxon>Methylobacteriaceae</taxon>
        <taxon>Microvirga</taxon>
    </lineage>
</organism>
<dbReference type="GO" id="GO:0005886">
    <property type="term" value="C:plasma membrane"/>
    <property type="evidence" value="ECO:0007669"/>
    <property type="project" value="UniProtKB-SubCell"/>
</dbReference>
<dbReference type="InterPro" id="IPR033479">
    <property type="entry name" value="dCache_1"/>
</dbReference>
<dbReference type="AlphaFoldDB" id="A0A512BV62"/>
<evidence type="ECO:0000256" key="4">
    <source>
        <dbReference type="ARBA" id="ARBA00022989"/>
    </source>
</evidence>
<feature type="domain" description="Cache" evidence="8">
    <location>
        <begin position="40"/>
        <end position="267"/>
    </location>
</feature>
<keyword evidence="3 7" id="KW-0812">Transmembrane</keyword>
<keyword evidence="5 7" id="KW-0472">Membrane</keyword>
<protein>
    <recommendedName>
        <fullName evidence="8">Cache domain-containing protein</fullName>
    </recommendedName>
</protein>
<keyword evidence="2" id="KW-1003">Cell membrane</keyword>
<comment type="caution">
    <text evidence="9">The sequence shown here is derived from an EMBL/GenBank/DDBJ whole genome shotgun (WGS) entry which is preliminary data.</text>
</comment>
<name>A0A512BV62_9HYPH</name>
<feature type="compositionally biased region" description="Basic and acidic residues" evidence="6">
    <location>
        <begin position="362"/>
        <end position="375"/>
    </location>
</feature>
<dbReference type="Proteomes" id="UP000321085">
    <property type="component" value="Unassembled WGS sequence"/>
</dbReference>
<evidence type="ECO:0000313" key="9">
    <source>
        <dbReference type="EMBL" id="GEO15851.1"/>
    </source>
</evidence>
<gene>
    <name evidence="9" type="ORF">MAE02_35470</name>
</gene>
<dbReference type="EMBL" id="BJYU01000049">
    <property type="protein sequence ID" value="GEO15851.1"/>
    <property type="molecule type" value="Genomic_DNA"/>
</dbReference>
<evidence type="ECO:0000256" key="1">
    <source>
        <dbReference type="ARBA" id="ARBA00004651"/>
    </source>
</evidence>
<evidence type="ECO:0000256" key="7">
    <source>
        <dbReference type="SAM" id="Phobius"/>
    </source>
</evidence>
<evidence type="ECO:0000256" key="3">
    <source>
        <dbReference type="ARBA" id="ARBA00022692"/>
    </source>
</evidence>
<evidence type="ECO:0000256" key="2">
    <source>
        <dbReference type="ARBA" id="ARBA00022475"/>
    </source>
</evidence>
<evidence type="ECO:0000259" key="8">
    <source>
        <dbReference type="Pfam" id="PF02743"/>
    </source>
</evidence>
<keyword evidence="4 7" id="KW-1133">Transmembrane helix</keyword>
<accession>A0A512BV62</accession>
<proteinExistence type="predicted"/>